<dbReference type="GO" id="GO:0003677">
    <property type="term" value="F:DNA binding"/>
    <property type="evidence" value="ECO:0007669"/>
    <property type="project" value="UniProtKB-KW"/>
</dbReference>
<dbReference type="Gene3D" id="1.10.443.10">
    <property type="entry name" value="Intergrase catalytic core"/>
    <property type="match status" value="1"/>
</dbReference>
<keyword evidence="4" id="KW-0233">DNA recombination</keyword>
<reference evidence="6" key="2">
    <citation type="journal article" date="2002" name="Infect. Immun.">
        <title>Genetic structure and distribution of four pathogenicity islands (PAI I(536) to PAI IV(536)) of uropathogenic Escherichia coli strain 536.</title>
        <authorList>
            <person name="Dobrindt U."/>
            <person name="Blum-Oehler G."/>
            <person name="Nagy G."/>
            <person name="Schneider G."/>
            <person name="Johann A."/>
            <person name="Gottschalk G."/>
            <person name="Hacker J."/>
        </authorList>
    </citation>
    <scope>NUCLEOTIDE SEQUENCE</scope>
    <source>
        <strain evidence="6">536</strain>
    </source>
</reference>
<name>Q83W69_ECOLX</name>
<dbReference type="Pfam" id="PF00589">
    <property type="entry name" value="Phage_integrase"/>
    <property type="match status" value="1"/>
</dbReference>
<dbReference type="InterPro" id="IPR013762">
    <property type="entry name" value="Integrase-like_cat_sf"/>
</dbReference>
<evidence type="ECO:0000256" key="4">
    <source>
        <dbReference type="ARBA" id="ARBA00023172"/>
    </source>
</evidence>
<reference evidence="6" key="3">
    <citation type="submission" date="2003-02" db="EMBL/GenBank/DDBJ databases">
        <authorList>
            <person name="Dobrindt U."/>
        </authorList>
    </citation>
    <scope>NUCLEOTIDE SEQUENCE</scope>
    <source>
        <strain evidence="6">536</strain>
    </source>
</reference>
<dbReference type="InterPro" id="IPR038488">
    <property type="entry name" value="Integrase_DNA-bd_sf"/>
</dbReference>
<organism evidence="6">
    <name type="scientific">Escherichia coli</name>
    <dbReference type="NCBI Taxonomy" id="562"/>
    <lineage>
        <taxon>Bacteria</taxon>
        <taxon>Pseudomonadati</taxon>
        <taxon>Pseudomonadota</taxon>
        <taxon>Gammaproteobacteria</taxon>
        <taxon>Enterobacterales</taxon>
        <taxon>Enterobacteriaceae</taxon>
        <taxon>Escherichia</taxon>
    </lineage>
</organism>
<reference evidence="6" key="1">
    <citation type="journal article" date="2001" name="Infect. Immun.">
        <title>S-fimbria-encoding determinant sfa(I) is located on pathogenicity island III(536) of uropathogenic Escherichia coli strain 536.</title>
        <authorList>
            <person name="Dobrindt U."/>
            <person name="Blum-Oehler G."/>
            <person name="Hartsch T."/>
            <person name="Gottschalk G."/>
            <person name="Ron E.Z."/>
            <person name="Funfstuck R."/>
            <person name="Hacker J."/>
        </authorList>
    </citation>
    <scope>NUCLEOTIDE SEQUENCE</scope>
    <source>
        <strain evidence="6">536</strain>
    </source>
</reference>
<dbReference type="InterPro" id="IPR002104">
    <property type="entry name" value="Integrase_catalytic"/>
</dbReference>
<dbReference type="InterPro" id="IPR025166">
    <property type="entry name" value="Integrase_DNA_bind_dom"/>
</dbReference>
<dbReference type="CDD" id="cd00801">
    <property type="entry name" value="INT_P4_C"/>
    <property type="match status" value="1"/>
</dbReference>
<proteinExistence type="inferred from homology"/>
<comment type="similarity">
    <text evidence="1">Belongs to the 'phage' integrase family.</text>
</comment>
<dbReference type="GO" id="GO:0015074">
    <property type="term" value="P:DNA integration"/>
    <property type="evidence" value="ECO:0007669"/>
    <property type="project" value="UniProtKB-KW"/>
</dbReference>
<protein>
    <submittedName>
        <fullName evidence="6">Putative phage integrase</fullName>
    </submittedName>
</protein>
<evidence type="ECO:0000256" key="3">
    <source>
        <dbReference type="ARBA" id="ARBA00023125"/>
    </source>
</evidence>
<evidence type="ECO:0000256" key="1">
    <source>
        <dbReference type="ARBA" id="ARBA00008857"/>
    </source>
</evidence>
<dbReference type="PANTHER" id="PTHR30629">
    <property type="entry name" value="PROPHAGE INTEGRASE"/>
    <property type="match status" value="1"/>
</dbReference>
<accession>Q83W69</accession>
<dbReference type="InterPro" id="IPR011010">
    <property type="entry name" value="DNA_brk_join_enz"/>
</dbReference>
<dbReference type="InterPro" id="IPR010998">
    <property type="entry name" value="Integrase_recombinase_N"/>
</dbReference>
<feature type="domain" description="Tyr recombinase" evidence="5">
    <location>
        <begin position="225"/>
        <end position="422"/>
    </location>
</feature>
<dbReference type="Pfam" id="PF13356">
    <property type="entry name" value="Arm-DNA-bind_3"/>
    <property type="match status" value="1"/>
</dbReference>
<keyword evidence="3" id="KW-0238">DNA-binding</keyword>
<dbReference type="EMBL" id="X16664">
    <property type="protein sequence ID" value="CAD66211.1"/>
    <property type="molecule type" value="Genomic_DNA"/>
</dbReference>
<dbReference type="Gene3D" id="3.30.160.390">
    <property type="entry name" value="Integrase, DNA-binding domain"/>
    <property type="match status" value="1"/>
</dbReference>
<dbReference type="AlphaFoldDB" id="Q83W69"/>
<dbReference type="InterPro" id="IPR050808">
    <property type="entry name" value="Phage_Integrase"/>
</dbReference>
<dbReference type="GO" id="GO:0006310">
    <property type="term" value="P:DNA recombination"/>
    <property type="evidence" value="ECO:0007669"/>
    <property type="project" value="UniProtKB-KW"/>
</dbReference>
<dbReference type="PROSITE" id="PS51898">
    <property type="entry name" value="TYR_RECOMBINASE"/>
    <property type="match status" value="1"/>
</dbReference>
<dbReference type="PANTHER" id="PTHR30629:SF2">
    <property type="entry name" value="PROPHAGE INTEGRASE INTS-RELATED"/>
    <property type="match status" value="1"/>
</dbReference>
<evidence type="ECO:0000259" key="5">
    <source>
        <dbReference type="PROSITE" id="PS51898"/>
    </source>
</evidence>
<keyword evidence="2" id="KW-0229">DNA integration</keyword>
<dbReference type="SUPFAM" id="SSF56349">
    <property type="entry name" value="DNA breaking-rejoining enzymes"/>
    <property type="match status" value="1"/>
</dbReference>
<dbReference type="Gene3D" id="1.10.150.130">
    <property type="match status" value="1"/>
</dbReference>
<evidence type="ECO:0000313" key="6">
    <source>
        <dbReference type="EMBL" id="CAD66211.1"/>
    </source>
</evidence>
<sequence>MCTPLCTQKAEDMTFTITQDRQLASLTVTKEEKEILFAVKSKAGGGLFIRVRYGSDNKSWIYRYRIAQKPAKLTLGSYPAMGLAQARKAHADAIELVRKGIDPRHIRKNEKQKNEQMIIYSELWKDWIEFRKTSKPISTRTLADYEGTYHRHLEKALGNLRIDELTKSVIFEHLSNVRKTSSEAVRKGLIILNMTLDHANLQGMLEHNPARLLKPAMFGASMNKPRERWLPENELRMLWKALDDATVGGGSIASGGYGISSSVVLSHSVANALRLIIFTGVRRSEAAQMRWDQINGERWTIPATKNGKSHIVTLHPYMLSLIKTQREFTEGAYVFGSTSKPDFPITNDALTRALERVRSKYLAELTPFSPHDLRRSVATGCAEYLDAPERLIELLLNHVPKDRLIRTYQVGQQAEKLKNLFIEWGNFIMNNVITVQQNAPDNVIHIKFGNR</sequence>
<evidence type="ECO:0000256" key="2">
    <source>
        <dbReference type="ARBA" id="ARBA00022908"/>
    </source>
</evidence>